<accession>A0ABD3KG85</accession>
<feature type="compositionally biased region" description="Polar residues" evidence="1">
    <location>
        <begin position="30"/>
        <end position="39"/>
    </location>
</feature>
<evidence type="ECO:0000313" key="3">
    <source>
        <dbReference type="Proteomes" id="UP001634007"/>
    </source>
</evidence>
<feature type="compositionally biased region" description="Gly residues" evidence="1">
    <location>
        <begin position="89"/>
        <end position="107"/>
    </location>
</feature>
<comment type="caution">
    <text evidence="2">The sequence shown here is derived from an EMBL/GenBank/DDBJ whole genome shotgun (WGS) entry which is preliminary data.</text>
</comment>
<gene>
    <name evidence="2" type="ORF">ACJRO7_023915</name>
</gene>
<sequence>MQMQELPGLGKVPGNRTHRSKCSCDGAERSQPNANAARQQRSKHRRLLLLLLLLDGIKPSQIGQVRDRGGERERERERAVMGVEEEGRGGGGDGDGGGGGGGGESGG</sequence>
<dbReference type="EMBL" id="JBJKBG010000006">
    <property type="protein sequence ID" value="KAL3734640.1"/>
    <property type="molecule type" value="Genomic_DNA"/>
</dbReference>
<feature type="region of interest" description="Disordered" evidence="1">
    <location>
        <begin position="1"/>
        <end position="42"/>
    </location>
</feature>
<feature type="compositionally biased region" description="Basic and acidic residues" evidence="1">
    <location>
        <begin position="65"/>
        <end position="79"/>
    </location>
</feature>
<reference evidence="2 3" key="1">
    <citation type="submission" date="2024-11" db="EMBL/GenBank/DDBJ databases">
        <title>Chromosome-level genome assembly of Eucalyptus globulus Labill. provides insights into its genome evolution.</title>
        <authorList>
            <person name="Li X."/>
        </authorList>
    </citation>
    <scope>NUCLEOTIDE SEQUENCE [LARGE SCALE GENOMIC DNA]</scope>
    <source>
        <strain evidence="2">CL2024</strain>
        <tissue evidence="2">Fresh tender leaves</tissue>
    </source>
</reference>
<name>A0ABD3KG85_EUCGL</name>
<dbReference type="AlphaFoldDB" id="A0ABD3KG85"/>
<keyword evidence="3" id="KW-1185">Reference proteome</keyword>
<protein>
    <submittedName>
        <fullName evidence="2">Uncharacterized protein</fullName>
    </submittedName>
</protein>
<dbReference type="Proteomes" id="UP001634007">
    <property type="component" value="Unassembled WGS sequence"/>
</dbReference>
<evidence type="ECO:0000256" key="1">
    <source>
        <dbReference type="SAM" id="MobiDB-lite"/>
    </source>
</evidence>
<proteinExistence type="predicted"/>
<organism evidence="2 3">
    <name type="scientific">Eucalyptus globulus</name>
    <name type="common">Tasmanian blue gum</name>
    <dbReference type="NCBI Taxonomy" id="34317"/>
    <lineage>
        <taxon>Eukaryota</taxon>
        <taxon>Viridiplantae</taxon>
        <taxon>Streptophyta</taxon>
        <taxon>Embryophyta</taxon>
        <taxon>Tracheophyta</taxon>
        <taxon>Spermatophyta</taxon>
        <taxon>Magnoliopsida</taxon>
        <taxon>eudicotyledons</taxon>
        <taxon>Gunneridae</taxon>
        <taxon>Pentapetalae</taxon>
        <taxon>rosids</taxon>
        <taxon>malvids</taxon>
        <taxon>Myrtales</taxon>
        <taxon>Myrtaceae</taxon>
        <taxon>Myrtoideae</taxon>
        <taxon>Eucalypteae</taxon>
        <taxon>Eucalyptus</taxon>
    </lineage>
</organism>
<feature type="region of interest" description="Disordered" evidence="1">
    <location>
        <begin position="63"/>
        <end position="107"/>
    </location>
</feature>
<evidence type="ECO:0000313" key="2">
    <source>
        <dbReference type="EMBL" id="KAL3734640.1"/>
    </source>
</evidence>